<accession>A0A6J8EV81</accession>
<evidence type="ECO:0000313" key="2">
    <source>
        <dbReference type="EMBL" id="CAC5424434.1"/>
    </source>
</evidence>
<dbReference type="InterPro" id="IPR011042">
    <property type="entry name" value="6-blade_b-propeller_TolB-like"/>
</dbReference>
<organism evidence="2 3">
    <name type="scientific">Mytilus coruscus</name>
    <name type="common">Sea mussel</name>
    <dbReference type="NCBI Taxonomy" id="42192"/>
    <lineage>
        <taxon>Eukaryota</taxon>
        <taxon>Metazoa</taxon>
        <taxon>Spiralia</taxon>
        <taxon>Lophotrochozoa</taxon>
        <taxon>Mollusca</taxon>
        <taxon>Bivalvia</taxon>
        <taxon>Autobranchia</taxon>
        <taxon>Pteriomorphia</taxon>
        <taxon>Mytilida</taxon>
        <taxon>Mytiloidea</taxon>
        <taxon>Mytilidae</taxon>
        <taxon>Mytilinae</taxon>
        <taxon>Mytilus</taxon>
    </lineage>
</organism>
<dbReference type="Proteomes" id="UP000507470">
    <property type="component" value="Unassembled WGS sequence"/>
</dbReference>
<protein>
    <submittedName>
        <fullName evidence="2">Uncharacterized protein</fullName>
    </submittedName>
</protein>
<proteinExistence type="predicted"/>
<dbReference type="OrthoDB" id="6079028at2759"/>
<gene>
    <name evidence="2" type="ORF">MCOR_56343</name>
</gene>
<feature type="region of interest" description="Disordered" evidence="1">
    <location>
        <begin position="1"/>
        <end position="64"/>
    </location>
</feature>
<dbReference type="EMBL" id="CACVKT020010034">
    <property type="protein sequence ID" value="CAC5424434.1"/>
    <property type="molecule type" value="Genomic_DNA"/>
</dbReference>
<feature type="compositionally biased region" description="Basic and acidic residues" evidence="1">
    <location>
        <begin position="15"/>
        <end position="26"/>
    </location>
</feature>
<keyword evidence="3" id="KW-1185">Reference proteome</keyword>
<dbReference type="Gene3D" id="2.120.10.30">
    <property type="entry name" value="TolB, C-terminal domain"/>
    <property type="match status" value="1"/>
</dbReference>
<evidence type="ECO:0000313" key="3">
    <source>
        <dbReference type="Proteomes" id="UP000507470"/>
    </source>
</evidence>
<reference evidence="2 3" key="1">
    <citation type="submission" date="2020-06" db="EMBL/GenBank/DDBJ databases">
        <authorList>
            <person name="Li R."/>
            <person name="Bekaert M."/>
        </authorList>
    </citation>
    <scope>NUCLEOTIDE SEQUENCE [LARGE SCALE GENOMIC DNA]</scope>
    <source>
        <strain evidence="3">wild</strain>
    </source>
</reference>
<dbReference type="SUPFAM" id="SSF63829">
    <property type="entry name" value="Calcium-dependent phosphotriesterase"/>
    <property type="match status" value="1"/>
</dbReference>
<evidence type="ECO:0000256" key="1">
    <source>
        <dbReference type="SAM" id="MobiDB-lite"/>
    </source>
</evidence>
<feature type="compositionally biased region" description="Basic and acidic residues" evidence="1">
    <location>
        <begin position="33"/>
        <end position="61"/>
    </location>
</feature>
<sequence length="1737" mass="199040">MASKDSNKDPASTDSFKDPASKDSIKDLASTDSTKDPASKDSNKDAASKDSNKDSKASAAEKRKRFATMSKISTNVFKEILKYIADKAHIPSNLAYEILGNIKPDLTDRQQETLKTLLTDGYKKCDTDLLFKILRTILHSEKTDCVRSQDELGVLVINDIEHMNSIRNHIFQRTKEEISKDEDKNIIQELLHVVKHIDEFLNRKQQNSFCMKIERLSEGKMSEKEKNEFVKAGLKVEELKLLQTVVEDNVTIRLYGGNKLNAYIDKDEHADFRNISLAAKIIGLKKEKVYKISEYIQEVCHDINDEYQEAIKKDHALRISDVQKKNCIVNAIEIILKRLLVKFINYWNLATEESKRMAYVDVLLFPEEILEEPSSERNGLGLKLNLELNRTGSITDNSNICALSVEFSDKEDDETTENAMFDIRLSSSIAVFDTIEMMNRKRYSRMSFVATDVFTDILRNVATETQIHPTEAYEIIEKLKIHLTYNKEEKETLLTDGYKKCGFGLLYKILQESLHPGKPCQGQAAYRSNISVRGDVERLMLIRNHVFHRANAQISEEEDSDIRKEILDVVKRLDVFFNRKEGKAYNQKIVALLGMKMCKLLEERYSNEGIKIEELKYRMYSKCETNGVFIRLYRGKQINEYLSEVLHGDGRPKTLNITAKIVGMEQTTAKEIVKYLNETCRQMNNKFRQSDIVLSNESSGETERLFCEAVNIAFKKFFTDFKYRTHLKLSTEQRLILDVLLFPASNSEETVTSEHCTALKLNVELNTTGITEDSDVFEATLMFKKSDDKQRISVCLHIPVKVFDLQEMMNRKRYARMSFIAIDKFTDILKNIADRTHIEPTAAYSIISHSKLHLTPEEKEMSETLKTDGYRKCGHDLLIKILRKILPPTKQGWGLTPHQSDISVSDDVERIRLIRDRIFQRINPEISEEEEKVILQEVFEVVRRMDVTFKRDKKSSYNRMIIRLSRSNMSKVLENNYVMAGIKVEELQCKESQHYGNNVIIRLYCGSQFSIHQQLPGVESNNINVTGKIVGLEEAKAKEIAQYINKKCHEMNEPFLKGEKEAHIAQLSCVTREDLQFQAVKTFIGHFFNTFTYRSHLPLPTDNPTNIDVLIYPASTSTDDQNDDSFKLNLELNMAGIIVHRNILEATLKFVEINETSNRMNICVGLPIIASDTLKRLNRKRYARMSHIAIELFTNMLENAAQMQVPSEIQFIRLIRNHIFQRTEAEIAELEENDLLLQILKVVECLDNAFQNSQENSYKKKIVLLSQTYLNQELENEFVKKGLEIHALRCKMITKITNVNIRLYCGKQFYAYVKQADFESMSLNLTAKIVGIENSETEEIVKYLKSTCSEIDGAFLKGKKDGRIVLAVKQHANGMEDLVLTAIKMLLKRLLIAFRSHLQCATMKTTCVDVLVFPESTITDDGHGSNNEGELKLNLRLFTSRITEENEVCTATVNFVKKKTPLHEDYHETDIHLKLPIDTKAIESSASCSFTIRKEVLRFKPLSVNIQDCVMIGKLIVLVDNLNDRLIIRNIEDDSTRFQCLSAFPWGITKIENYTVGISYPSEKRIKIIDLEKGTTCQIIKVSAPCYGISSVDGIMFAICDNYIKKISLDKTVNCDLNSHSIFCDLPTSEVYYLTVNAEMLLFSADDSVYCYDINGVFQWIYKMKIPKNITTDEDGNVFVADAGSNVIIRCDGKRAENLLTKSDGLNLPTGVHFDKQGKCLLVCNFSNGRAFLFDRN</sequence>
<name>A0A6J8EV81_MYTCO</name>